<accession>A0A1I4G9I0</accession>
<dbReference type="InterPro" id="IPR000700">
    <property type="entry name" value="PAS-assoc_C"/>
</dbReference>
<dbReference type="RefSeq" id="WP_090703016.1">
    <property type="nucleotide sequence ID" value="NZ_FOSP01000050.1"/>
</dbReference>
<dbReference type="InterPro" id="IPR000160">
    <property type="entry name" value="GGDEF_dom"/>
</dbReference>
<dbReference type="STRING" id="52441.SAMN05216302_105010"/>
<dbReference type="AlphaFoldDB" id="A0A1I4G9I0"/>
<organism evidence="4 5">
    <name type="scientific">Nitrosomonas aestuarii</name>
    <dbReference type="NCBI Taxonomy" id="52441"/>
    <lineage>
        <taxon>Bacteria</taxon>
        <taxon>Pseudomonadati</taxon>
        <taxon>Pseudomonadota</taxon>
        <taxon>Betaproteobacteria</taxon>
        <taxon>Nitrosomonadales</taxon>
        <taxon>Nitrosomonadaceae</taxon>
        <taxon>Nitrosomonas</taxon>
    </lineage>
</organism>
<dbReference type="NCBIfam" id="TIGR00229">
    <property type="entry name" value="sensory_box"/>
    <property type="match status" value="1"/>
</dbReference>
<dbReference type="EMBL" id="FOSP01000050">
    <property type="protein sequence ID" value="SFL26712.1"/>
    <property type="molecule type" value="Genomic_DNA"/>
</dbReference>
<evidence type="ECO:0000313" key="4">
    <source>
        <dbReference type="EMBL" id="SFL26712.1"/>
    </source>
</evidence>
<dbReference type="CDD" id="cd01949">
    <property type="entry name" value="GGDEF"/>
    <property type="match status" value="1"/>
</dbReference>
<feature type="domain" description="PAS" evidence="1">
    <location>
        <begin position="3"/>
        <end position="51"/>
    </location>
</feature>
<dbReference type="InterPro" id="IPR029787">
    <property type="entry name" value="Nucleotide_cyclase"/>
</dbReference>
<dbReference type="PANTHER" id="PTHR46663:SF2">
    <property type="entry name" value="GGDEF DOMAIN-CONTAINING PROTEIN"/>
    <property type="match status" value="1"/>
</dbReference>
<evidence type="ECO:0000313" key="5">
    <source>
        <dbReference type="Proteomes" id="UP000199533"/>
    </source>
</evidence>
<evidence type="ECO:0000259" key="2">
    <source>
        <dbReference type="PROSITE" id="PS50113"/>
    </source>
</evidence>
<sequence length="314" mass="34959">MLTKDIYLKATDSTRDGLIITKAKGKENPIVYVNPAFELLSGFRKSEILGKDCRFLQGTEIDQPQIAEIRAAIDNGESILITLRNQRKDGSIFWNELSISPIKNDIGEITHFIGIQKDVTEKVELKNKLMEANKSLGDLNSKLEQDNKIDSLTGAYNRKAINHEVSILWASAKRSNGHISVLFVDIDHFKAINDTYGHSAGDVCLKHLSNVLKSICERESDIVLRYGGEEFIVVSIGNKKDAAIALANKLLSSVSYEAIKVKEPDIRVKYTLSIGVTSGRPHSKVTFEEFVAAADKAMYEAKMRGRNMVVFRGI</sequence>
<dbReference type="InterPro" id="IPR001610">
    <property type="entry name" value="PAC"/>
</dbReference>
<dbReference type="GO" id="GO:0003824">
    <property type="term" value="F:catalytic activity"/>
    <property type="evidence" value="ECO:0007669"/>
    <property type="project" value="UniProtKB-ARBA"/>
</dbReference>
<proteinExistence type="predicted"/>
<dbReference type="InterPro" id="IPR052163">
    <property type="entry name" value="DGC-Regulatory_Protein"/>
</dbReference>
<evidence type="ECO:0000259" key="1">
    <source>
        <dbReference type="PROSITE" id="PS50112"/>
    </source>
</evidence>
<dbReference type="Pfam" id="PF13426">
    <property type="entry name" value="PAS_9"/>
    <property type="match status" value="1"/>
</dbReference>
<dbReference type="Pfam" id="PF00990">
    <property type="entry name" value="GGDEF"/>
    <property type="match status" value="1"/>
</dbReference>
<dbReference type="SMART" id="SM00267">
    <property type="entry name" value="GGDEF"/>
    <property type="match status" value="1"/>
</dbReference>
<gene>
    <name evidence="4" type="ORF">SAMN05216302_105010</name>
</gene>
<protein>
    <submittedName>
        <fullName evidence="4">PAS domain S-box-containing protein/diguanylate cyclase (GGDEF) domain-containing protein</fullName>
    </submittedName>
</protein>
<dbReference type="InterPro" id="IPR035965">
    <property type="entry name" value="PAS-like_dom_sf"/>
</dbReference>
<feature type="domain" description="PAC" evidence="2">
    <location>
        <begin position="77"/>
        <end position="131"/>
    </location>
</feature>
<dbReference type="FunFam" id="3.30.70.270:FF:000001">
    <property type="entry name" value="Diguanylate cyclase domain protein"/>
    <property type="match status" value="1"/>
</dbReference>
<dbReference type="InterPro" id="IPR000014">
    <property type="entry name" value="PAS"/>
</dbReference>
<evidence type="ECO:0000259" key="3">
    <source>
        <dbReference type="PROSITE" id="PS50887"/>
    </source>
</evidence>
<dbReference type="NCBIfam" id="TIGR00254">
    <property type="entry name" value="GGDEF"/>
    <property type="match status" value="1"/>
</dbReference>
<dbReference type="SUPFAM" id="SSF55785">
    <property type="entry name" value="PYP-like sensor domain (PAS domain)"/>
    <property type="match status" value="1"/>
</dbReference>
<keyword evidence="5" id="KW-1185">Reference proteome</keyword>
<dbReference type="PANTHER" id="PTHR46663">
    <property type="entry name" value="DIGUANYLATE CYCLASE DGCT-RELATED"/>
    <property type="match status" value="1"/>
</dbReference>
<dbReference type="PROSITE" id="PS50112">
    <property type="entry name" value="PAS"/>
    <property type="match status" value="1"/>
</dbReference>
<dbReference type="OrthoDB" id="9813903at2"/>
<feature type="domain" description="GGDEF" evidence="3">
    <location>
        <begin position="177"/>
        <end position="314"/>
    </location>
</feature>
<dbReference type="CDD" id="cd00130">
    <property type="entry name" value="PAS"/>
    <property type="match status" value="1"/>
</dbReference>
<dbReference type="PROSITE" id="PS50887">
    <property type="entry name" value="GGDEF"/>
    <property type="match status" value="1"/>
</dbReference>
<name>A0A1I4G9I0_9PROT</name>
<dbReference type="SMART" id="SM00086">
    <property type="entry name" value="PAC"/>
    <property type="match status" value="1"/>
</dbReference>
<dbReference type="SUPFAM" id="SSF55073">
    <property type="entry name" value="Nucleotide cyclase"/>
    <property type="match status" value="1"/>
</dbReference>
<dbReference type="PROSITE" id="PS50113">
    <property type="entry name" value="PAC"/>
    <property type="match status" value="1"/>
</dbReference>
<reference evidence="5" key="1">
    <citation type="submission" date="2016-10" db="EMBL/GenBank/DDBJ databases">
        <authorList>
            <person name="Varghese N."/>
            <person name="Submissions S."/>
        </authorList>
    </citation>
    <scope>NUCLEOTIDE SEQUENCE [LARGE SCALE GENOMIC DNA]</scope>
    <source>
        <strain evidence="5">Nm69</strain>
    </source>
</reference>
<dbReference type="Proteomes" id="UP000199533">
    <property type="component" value="Unassembled WGS sequence"/>
</dbReference>
<dbReference type="InterPro" id="IPR043128">
    <property type="entry name" value="Rev_trsase/Diguanyl_cyclase"/>
</dbReference>
<dbReference type="Gene3D" id="3.30.450.20">
    <property type="entry name" value="PAS domain"/>
    <property type="match status" value="1"/>
</dbReference>
<dbReference type="Gene3D" id="3.30.70.270">
    <property type="match status" value="1"/>
</dbReference>